<proteinExistence type="predicted"/>
<protein>
    <submittedName>
        <fullName evidence="3">Transcriptional regulator of molybdate metabolism, XRE family</fullName>
    </submittedName>
</protein>
<dbReference type="Gene3D" id="1.10.260.40">
    <property type="entry name" value="lambda repressor-like DNA-binding domains"/>
    <property type="match status" value="1"/>
</dbReference>
<dbReference type="GO" id="GO:0003677">
    <property type="term" value="F:DNA binding"/>
    <property type="evidence" value="ECO:0007669"/>
    <property type="project" value="UniProtKB-KW"/>
</dbReference>
<accession>A0A1M4S5U9</accession>
<evidence type="ECO:0000313" key="3">
    <source>
        <dbReference type="EMBL" id="SHE27550.1"/>
    </source>
</evidence>
<evidence type="ECO:0000313" key="4">
    <source>
        <dbReference type="Proteomes" id="UP000184295"/>
    </source>
</evidence>
<dbReference type="SUPFAM" id="SSF47413">
    <property type="entry name" value="lambda repressor-like DNA-binding domains"/>
    <property type="match status" value="1"/>
</dbReference>
<name>A0A1M4S5U9_9ACTN</name>
<dbReference type="Pfam" id="PF01381">
    <property type="entry name" value="HTH_3"/>
    <property type="match status" value="1"/>
</dbReference>
<dbReference type="CDD" id="cd00093">
    <property type="entry name" value="HTH_XRE"/>
    <property type="match status" value="1"/>
</dbReference>
<feature type="domain" description="HTH cro/C1-type" evidence="2">
    <location>
        <begin position="23"/>
        <end position="77"/>
    </location>
</feature>
<dbReference type="OrthoDB" id="7428772at2"/>
<evidence type="ECO:0000256" key="1">
    <source>
        <dbReference type="ARBA" id="ARBA00023125"/>
    </source>
</evidence>
<dbReference type="InterPro" id="IPR024370">
    <property type="entry name" value="PBP_domain"/>
</dbReference>
<dbReference type="Pfam" id="PF12727">
    <property type="entry name" value="PBP_like"/>
    <property type="match status" value="1"/>
</dbReference>
<keyword evidence="4" id="KW-1185">Reference proteome</keyword>
<gene>
    <name evidence="3" type="ORF">SAMN02745225_00086</name>
</gene>
<dbReference type="PANTHER" id="PTHR46558:SF4">
    <property type="entry name" value="DNA-BIDING PHAGE PROTEIN"/>
    <property type="match status" value="1"/>
</dbReference>
<dbReference type="PROSITE" id="PS50943">
    <property type="entry name" value="HTH_CROC1"/>
    <property type="match status" value="1"/>
</dbReference>
<reference evidence="4" key="1">
    <citation type="submission" date="2016-11" db="EMBL/GenBank/DDBJ databases">
        <authorList>
            <person name="Varghese N."/>
            <person name="Submissions S."/>
        </authorList>
    </citation>
    <scope>NUCLEOTIDE SEQUENCE [LARGE SCALE GENOMIC DNA]</scope>
    <source>
        <strain evidence="4">DSM 19514</strain>
    </source>
</reference>
<dbReference type="SMART" id="SM00530">
    <property type="entry name" value="HTH_XRE"/>
    <property type="match status" value="1"/>
</dbReference>
<dbReference type="Proteomes" id="UP000184295">
    <property type="component" value="Unassembled WGS sequence"/>
</dbReference>
<dbReference type="PANTHER" id="PTHR46558">
    <property type="entry name" value="TRACRIPTIONAL REGULATORY PROTEIN-RELATED-RELATED"/>
    <property type="match status" value="1"/>
</dbReference>
<dbReference type="EMBL" id="FQUL01000001">
    <property type="protein sequence ID" value="SHE27550.1"/>
    <property type="molecule type" value="Genomic_DNA"/>
</dbReference>
<dbReference type="InterPro" id="IPR010982">
    <property type="entry name" value="Lambda_DNA-bd_dom_sf"/>
</dbReference>
<dbReference type="InterPro" id="IPR001387">
    <property type="entry name" value="Cro/C1-type_HTH"/>
</dbReference>
<dbReference type="STRING" id="1121881.SAMN02745225_00086"/>
<evidence type="ECO:0000259" key="2">
    <source>
        <dbReference type="PROSITE" id="PS50943"/>
    </source>
</evidence>
<keyword evidence="1" id="KW-0238">DNA-binding</keyword>
<sequence>MTKATMLSCRLDKNASISRVTSIRERRERLSLTQAEVARAVGVSRQAYVAIESKSATPRVDVALKVASVLGCSVEELFLEPGRQKAVATASVAKRLMVVDIAGERRYVEVGVELGDLSACADAMGVVKDGEIREVMSTGWDSVLFSGCDPVLGLLSSYLEDTTTKTHHRWMNRTNTEALSCLLSHEAHFAVMHHSCTKDFTFEGLSELPLSEWELVLAFRPGYRGGRSLEDLVGTSVVFAGRPKGSGVFDFLSMHPSLDGCEPSGVFGRYLSLKDHEQVASALSLSLADVGVTSLAAAKARTLEFTTIDLQKSRLLYDPKAVDPSLVEKVGETVSSRRFRLELTALSGYR</sequence>
<organism evidence="3 4">
    <name type="scientific">Ferrithrix thermotolerans DSM 19514</name>
    <dbReference type="NCBI Taxonomy" id="1121881"/>
    <lineage>
        <taxon>Bacteria</taxon>
        <taxon>Bacillati</taxon>
        <taxon>Actinomycetota</taxon>
        <taxon>Acidimicrobiia</taxon>
        <taxon>Acidimicrobiales</taxon>
        <taxon>Acidimicrobiaceae</taxon>
        <taxon>Ferrithrix</taxon>
    </lineage>
</organism>
<dbReference type="AlphaFoldDB" id="A0A1M4S5U9"/>